<feature type="region of interest" description="Disordered" evidence="1">
    <location>
        <begin position="1"/>
        <end position="26"/>
    </location>
</feature>
<name>A0AAQ3PLI1_PASNO</name>
<reference evidence="2 3" key="1">
    <citation type="submission" date="2024-02" db="EMBL/GenBank/DDBJ databases">
        <title>High-quality chromosome-scale genome assembly of Pensacola bahiagrass (Paspalum notatum Flugge var. saurae).</title>
        <authorList>
            <person name="Vega J.M."/>
            <person name="Podio M."/>
            <person name="Orjuela J."/>
            <person name="Siena L.A."/>
            <person name="Pessino S.C."/>
            <person name="Combes M.C."/>
            <person name="Mariac C."/>
            <person name="Albertini E."/>
            <person name="Pupilli F."/>
            <person name="Ortiz J.P.A."/>
            <person name="Leblanc O."/>
        </authorList>
    </citation>
    <scope>NUCLEOTIDE SEQUENCE [LARGE SCALE GENOMIC DNA]</scope>
    <source>
        <strain evidence="2">R1</strain>
        <tissue evidence="2">Leaf</tissue>
    </source>
</reference>
<feature type="compositionally biased region" description="Low complexity" evidence="1">
    <location>
        <begin position="60"/>
        <end position="81"/>
    </location>
</feature>
<organism evidence="2 3">
    <name type="scientific">Paspalum notatum var. saurae</name>
    <dbReference type="NCBI Taxonomy" id="547442"/>
    <lineage>
        <taxon>Eukaryota</taxon>
        <taxon>Viridiplantae</taxon>
        <taxon>Streptophyta</taxon>
        <taxon>Embryophyta</taxon>
        <taxon>Tracheophyta</taxon>
        <taxon>Spermatophyta</taxon>
        <taxon>Magnoliopsida</taxon>
        <taxon>Liliopsida</taxon>
        <taxon>Poales</taxon>
        <taxon>Poaceae</taxon>
        <taxon>PACMAD clade</taxon>
        <taxon>Panicoideae</taxon>
        <taxon>Andropogonodae</taxon>
        <taxon>Paspaleae</taxon>
        <taxon>Paspalinae</taxon>
        <taxon>Paspalum</taxon>
    </lineage>
</organism>
<dbReference type="EMBL" id="CP144745">
    <property type="protein sequence ID" value="WVZ54479.1"/>
    <property type="molecule type" value="Genomic_DNA"/>
</dbReference>
<dbReference type="AlphaFoldDB" id="A0AAQ3PLI1"/>
<feature type="compositionally biased region" description="Basic and acidic residues" evidence="1">
    <location>
        <begin position="110"/>
        <end position="123"/>
    </location>
</feature>
<keyword evidence="3" id="KW-1185">Reference proteome</keyword>
<evidence type="ECO:0000256" key="1">
    <source>
        <dbReference type="SAM" id="MobiDB-lite"/>
    </source>
</evidence>
<feature type="compositionally biased region" description="Polar residues" evidence="1">
    <location>
        <begin position="11"/>
        <end position="20"/>
    </location>
</feature>
<feature type="compositionally biased region" description="Low complexity" evidence="1">
    <location>
        <begin position="141"/>
        <end position="163"/>
    </location>
</feature>
<gene>
    <name evidence="2" type="ORF">U9M48_005266</name>
</gene>
<dbReference type="Proteomes" id="UP001341281">
    <property type="component" value="Chromosome 01"/>
</dbReference>
<accession>A0AAQ3PLI1</accession>
<evidence type="ECO:0000313" key="3">
    <source>
        <dbReference type="Proteomes" id="UP001341281"/>
    </source>
</evidence>
<evidence type="ECO:0000313" key="2">
    <source>
        <dbReference type="EMBL" id="WVZ54479.1"/>
    </source>
</evidence>
<sequence>MPCASPGAVKSRQNPLSTIASSSSSSPLLVAGELVVVVGSRVRADCKLSTHSPHVAVPRYATTTSRRPSRAISASSSHTATYPIHPGTDADAAWRRRVTRYPVAGSPARHSREPLGNRHDPYDGARPSSQSKLAYAARTNSPYRTSSPRSAPSSGLSRPSQSRAPWSSGHFRPIVRSVEGFLDAGAHGAKELLATPPWPLLLRPPVATLG</sequence>
<proteinExistence type="predicted"/>
<feature type="region of interest" description="Disordered" evidence="1">
    <location>
        <begin position="60"/>
        <end position="168"/>
    </location>
</feature>
<protein>
    <submittedName>
        <fullName evidence="2">Uncharacterized protein</fullName>
    </submittedName>
</protein>